<proteinExistence type="inferred from homology"/>
<keyword evidence="4" id="KW-1185">Reference proteome</keyword>
<dbReference type="EMBL" id="AGNL01021055">
    <property type="protein sequence ID" value="EJK60473.1"/>
    <property type="molecule type" value="Genomic_DNA"/>
</dbReference>
<dbReference type="Gene3D" id="1.25.40.10">
    <property type="entry name" value="Tetratricopeptide repeat domain"/>
    <property type="match status" value="1"/>
</dbReference>
<evidence type="ECO:0000313" key="4">
    <source>
        <dbReference type="Proteomes" id="UP000266841"/>
    </source>
</evidence>
<dbReference type="PANTHER" id="PTHR11102">
    <property type="entry name" value="SEL-1-LIKE PROTEIN"/>
    <property type="match status" value="1"/>
</dbReference>
<dbReference type="Pfam" id="PF08238">
    <property type="entry name" value="Sel1"/>
    <property type="match status" value="2"/>
</dbReference>
<evidence type="ECO:0000313" key="3">
    <source>
        <dbReference type="EMBL" id="EJK60473.1"/>
    </source>
</evidence>
<dbReference type="Proteomes" id="UP000266841">
    <property type="component" value="Unassembled WGS sequence"/>
</dbReference>
<dbReference type="SMART" id="SM00671">
    <property type="entry name" value="SEL1"/>
    <property type="match status" value="3"/>
</dbReference>
<comment type="similarity">
    <text evidence="1">Belongs to the sel-1 family.</text>
</comment>
<evidence type="ECO:0000256" key="2">
    <source>
        <dbReference type="SAM" id="MobiDB-lite"/>
    </source>
</evidence>
<name>K0S2Y7_THAOC</name>
<gene>
    <name evidence="3" type="ORF">THAOC_19169</name>
</gene>
<dbReference type="InterPro" id="IPR011990">
    <property type="entry name" value="TPR-like_helical_dom_sf"/>
</dbReference>
<dbReference type="AlphaFoldDB" id="K0S2Y7"/>
<reference evidence="3 4" key="1">
    <citation type="journal article" date="2012" name="Genome Biol.">
        <title>Genome and low-iron response of an oceanic diatom adapted to chronic iron limitation.</title>
        <authorList>
            <person name="Lommer M."/>
            <person name="Specht M."/>
            <person name="Roy A.S."/>
            <person name="Kraemer L."/>
            <person name="Andreson R."/>
            <person name="Gutowska M.A."/>
            <person name="Wolf J."/>
            <person name="Bergner S.V."/>
            <person name="Schilhabel M.B."/>
            <person name="Klostermeier U.C."/>
            <person name="Beiko R.G."/>
            <person name="Rosenstiel P."/>
            <person name="Hippler M."/>
            <person name="Laroche J."/>
        </authorList>
    </citation>
    <scope>NUCLEOTIDE SEQUENCE [LARGE SCALE GENOMIC DNA]</scope>
    <source>
        <strain evidence="3 4">CCMP1005</strain>
    </source>
</reference>
<organism evidence="3 4">
    <name type="scientific">Thalassiosira oceanica</name>
    <name type="common">Marine diatom</name>
    <dbReference type="NCBI Taxonomy" id="159749"/>
    <lineage>
        <taxon>Eukaryota</taxon>
        <taxon>Sar</taxon>
        <taxon>Stramenopiles</taxon>
        <taxon>Ochrophyta</taxon>
        <taxon>Bacillariophyta</taxon>
        <taxon>Coscinodiscophyceae</taxon>
        <taxon>Thalassiosirophycidae</taxon>
        <taxon>Thalassiosirales</taxon>
        <taxon>Thalassiosiraceae</taxon>
        <taxon>Thalassiosira</taxon>
    </lineage>
</organism>
<protein>
    <submittedName>
        <fullName evidence="3">Uncharacterized protein</fullName>
    </submittedName>
</protein>
<dbReference type="InterPro" id="IPR050767">
    <property type="entry name" value="Sel1_AlgK"/>
</dbReference>
<sequence>LEDRRQRGATETTGRDAATGCPRRLEGCASVLRLHRRLVPVSGRPLPNPSARDDDLRGVRARAARGRVQRGSAGAQAEHQEVRGVHRCWESAGADEEGSHEVGGGRLPNLQPAFAAWTQANRLSGLLHEGSTLAMVQKRVDAGDPAAIWNLGQQYCFGLLGLEKDVTRAVELLERAAELGVKEAHFSLGCLYDEGTDAEEDIARSIRHWEAAAMCGHVSARFNLGCGEDDAGNYDLALQHWMIASKMGHEMSLDCVKAMFMRGLATKADYAGALRGYQSAVEEMRSPDRDEASALGLDNILSM</sequence>
<feature type="region of interest" description="Disordered" evidence="2">
    <location>
        <begin position="1"/>
        <end position="21"/>
    </location>
</feature>
<evidence type="ECO:0000256" key="1">
    <source>
        <dbReference type="ARBA" id="ARBA00038101"/>
    </source>
</evidence>
<comment type="caution">
    <text evidence="3">The sequence shown here is derived from an EMBL/GenBank/DDBJ whole genome shotgun (WGS) entry which is preliminary data.</text>
</comment>
<feature type="non-terminal residue" evidence="3">
    <location>
        <position position="1"/>
    </location>
</feature>
<dbReference type="InterPro" id="IPR006597">
    <property type="entry name" value="Sel1-like"/>
</dbReference>
<dbReference type="SUPFAM" id="SSF81901">
    <property type="entry name" value="HCP-like"/>
    <property type="match status" value="1"/>
</dbReference>
<dbReference type="OrthoDB" id="40126at2759"/>
<dbReference type="PANTHER" id="PTHR11102:SF160">
    <property type="entry name" value="ERAD-ASSOCIATED E3 UBIQUITIN-PROTEIN LIGASE COMPONENT HRD3"/>
    <property type="match status" value="1"/>
</dbReference>
<accession>K0S2Y7</accession>